<keyword evidence="1" id="KW-0732">Signal</keyword>
<sequence>MINFRYVMFLVFLFCSFSSHSNTNGKHNKAFRNFWHPTFLGERLDYCTVDGKECGKIVADRYCQMLGYDYSSDNEIAYNIGLTHYLSTGESCKGWRCNGFMTIACVTNLSHTPPKPYHYREKRFAVPRFNDYRVDWCYDQKQGCGSRAANSFCSRMGFLQAKYFVKETQVSATKTIGSQELCFGNQCNAFKLIVCYR</sequence>
<dbReference type="AlphaFoldDB" id="A0A0W0S8T3"/>
<gene>
    <name evidence="2" type="ORF">Lche_2032</name>
</gene>
<evidence type="ECO:0000256" key="1">
    <source>
        <dbReference type="SAM" id="SignalP"/>
    </source>
</evidence>
<dbReference type="PATRIC" id="fig|28084.5.peg.2205"/>
<dbReference type="OrthoDB" id="5639165at2"/>
<dbReference type="Proteomes" id="UP000054921">
    <property type="component" value="Unassembled WGS sequence"/>
</dbReference>
<proteinExistence type="predicted"/>
<organism evidence="2 3">
    <name type="scientific">Legionella cherrii</name>
    <dbReference type="NCBI Taxonomy" id="28084"/>
    <lineage>
        <taxon>Bacteria</taxon>
        <taxon>Pseudomonadati</taxon>
        <taxon>Pseudomonadota</taxon>
        <taxon>Gammaproteobacteria</taxon>
        <taxon>Legionellales</taxon>
        <taxon>Legionellaceae</taxon>
        <taxon>Legionella</taxon>
    </lineage>
</organism>
<feature type="chain" id="PRO_5006911723" evidence="1">
    <location>
        <begin position="22"/>
        <end position="197"/>
    </location>
</feature>
<evidence type="ECO:0000313" key="2">
    <source>
        <dbReference type="EMBL" id="KTC80012.1"/>
    </source>
</evidence>
<dbReference type="EMBL" id="LNXW01000013">
    <property type="protein sequence ID" value="KTC80012.1"/>
    <property type="molecule type" value="Genomic_DNA"/>
</dbReference>
<reference evidence="2 3" key="1">
    <citation type="submission" date="2015-11" db="EMBL/GenBank/DDBJ databases">
        <title>Genomic analysis of 38 Legionella species identifies large and diverse effector repertoires.</title>
        <authorList>
            <person name="Burstein D."/>
            <person name="Amaro F."/>
            <person name="Zusman T."/>
            <person name="Lifshitz Z."/>
            <person name="Cohen O."/>
            <person name="Gilbert J.A."/>
            <person name="Pupko T."/>
            <person name="Shuman H.A."/>
            <person name="Segal G."/>
        </authorList>
    </citation>
    <scope>NUCLEOTIDE SEQUENCE [LARGE SCALE GENOMIC DNA]</scope>
    <source>
        <strain evidence="2 3">ORW</strain>
    </source>
</reference>
<name>A0A0W0S8T3_9GAMM</name>
<comment type="caution">
    <text evidence="2">The sequence shown here is derived from an EMBL/GenBank/DDBJ whole genome shotgun (WGS) entry which is preliminary data.</text>
</comment>
<feature type="signal peptide" evidence="1">
    <location>
        <begin position="1"/>
        <end position="21"/>
    </location>
</feature>
<dbReference type="RefSeq" id="WP_058387850.1">
    <property type="nucleotide sequence ID" value="NZ_LNXW01000013.1"/>
</dbReference>
<evidence type="ECO:0000313" key="3">
    <source>
        <dbReference type="Proteomes" id="UP000054921"/>
    </source>
</evidence>
<protein>
    <submittedName>
        <fullName evidence="2">Uncharacterized protein</fullName>
    </submittedName>
</protein>
<accession>A0A0W0S8T3</accession>